<sequence>MLAKLHSLSQQVRWLTRTLMTIFLFLEAGNVVAFENSVAKKTSGESYPHILQKETFTINTRNIKVLNANDKYLWIGTSNGLLRYDTNGNEEVEVYDNTNKLLSNGIFAIAIDKNGFPWVGTYGGGLSHFNGKTWKNFNTPDGLNDAFIYDIKIEKKSIWLATWSGVNFSKWNDSNKNSWKNLTVDNSNGGLIDNWVYAVEIEKSGRIWFGTESGISTLYKGTWKKFNHANGLGAPYEKVKRENEAIMSLFQGQHHASQASPSIPNIQPTDYKPNYIVSMHLDKKNRLWVGTWGGGLSLIDTKNFTFRNFTTQDGLPGNFIFALEEDRKDGLWIGTNNGLSLFDGKTFQNFSRINGLESKFIFSLEATKDHSLWIGGNKTLTRIIIDPSSGFPLNLQ</sequence>
<dbReference type="InterPro" id="IPR015943">
    <property type="entry name" value="WD40/YVTN_repeat-like_dom_sf"/>
</dbReference>
<accession>A0A381SJ08</accession>
<reference evidence="1" key="1">
    <citation type="submission" date="2018-05" db="EMBL/GenBank/DDBJ databases">
        <authorList>
            <person name="Lanie J.A."/>
            <person name="Ng W.-L."/>
            <person name="Kazmierczak K.M."/>
            <person name="Andrzejewski T.M."/>
            <person name="Davidsen T.M."/>
            <person name="Wayne K.J."/>
            <person name="Tettelin H."/>
            <person name="Glass J.I."/>
            <person name="Rusch D."/>
            <person name="Podicherti R."/>
            <person name="Tsui H.-C.T."/>
            <person name="Winkler M.E."/>
        </authorList>
    </citation>
    <scope>NUCLEOTIDE SEQUENCE</scope>
</reference>
<dbReference type="Pfam" id="PF07494">
    <property type="entry name" value="Reg_prop"/>
    <property type="match status" value="3"/>
</dbReference>
<protein>
    <recommendedName>
        <fullName evidence="2">Two component regulator three Y domain-containing protein</fullName>
    </recommendedName>
</protein>
<dbReference type="EMBL" id="UINC01002883">
    <property type="protein sequence ID" value="SVA01243.1"/>
    <property type="molecule type" value="Genomic_DNA"/>
</dbReference>
<dbReference type="SUPFAM" id="SSF63829">
    <property type="entry name" value="Calcium-dependent phosphotriesterase"/>
    <property type="match status" value="1"/>
</dbReference>
<dbReference type="Gene3D" id="2.130.10.10">
    <property type="entry name" value="YVTN repeat-like/Quinoprotein amine dehydrogenase"/>
    <property type="match status" value="2"/>
</dbReference>
<gene>
    <name evidence="1" type="ORF">METZ01_LOCUS54097</name>
</gene>
<evidence type="ECO:0008006" key="2">
    <source>
        <dbReference type="Google" id="ProtNLM"/>
    </source>
</evidence>
<evidence type="ECO:0000313" key="1">
    <source>
        <dbReference type="EMBL" id="SVA01243.1"/>
    </source>
</evidence>
<dbReference type="AlphaFoldDB" id="A0A381SJ08"/>
<proteinExistence type="predicted"/>
<dbReference type="InterPro" id="IPR011110">
    <property type="entry name" value="Reg_prop"/>
</dbReference>
<name>A0A381SJ08_9ZZZZ</name>
<organism evidence="1">
    <name type="scientific">marine metagenome</name>
    <dbReference type="NCBI Taxonomy" id="408172"/>
    <lineage>
        <taxon>unclassified sequences</taxon>
        <taxon>metagenomes</taxon>
        <taxon>ecological metagenomes</taxon>
    </lineage>
</organism>